<dbReference type="InterPro" id="IPR021109">
    <property type="entry name" value="Peptidase_aspartic_dom_sf"/>
</dbReference>
<dbReference type="PANTHER" id="PTHR33067:SF35">
    <property type="entry name" value="ASPARTIC PEPTIDASE DDI1-TYPE DOMAIN-CONTAINING PROTEIN"/>
    <property type="match status" value="1"/>
</dbReference>
<dbReference type="Proteomes" id="UP001515500">
    <property type="component" value="Chromosome 19"/>
</dbReference>
<dbReference type="RefSeq" id="XP_039146805.1">
    <property type="nucleotide sequence ID" value="XM_039290871.1"/>
</dbReference>
<dbReference type="PANTHER" id="PTHR33067">
    <property type="entry name" value="RNA-DIRECTED DNA POLYMERASE-RELATED"/>
    <property type="match status" value="1"/>
</dbReference>
<proteinExistence type="predicted"/>
<organism evidence="2 3">
    <name type="scientific">Dioscorea cayennensis subsp. rotundata</name>
    <name type="common">White Guinea yam</name>
    <name type="synonym">Dioscorea rotundata</name>
    <dbReference type="NCBI Taxonomy" id="55577"/>
    <lineage>
        <taxon>Eukaryota</taxon>
        <taxon>Viridiplantae</taxon>
        <taxon>Streptophyta</taxon>
        <taxon>Embryophyta</taxon>
        <taxon>Tracheophyta</taxon>
        <taxon>Spermatophyta</taxon>
        <taxon>Magnoliopsida</taxon>
        <taxon>Liliopsida</taxon>
        <taxon>Dioscoreales</taxon>
        <taxon>Dioscoreaceae</taxon>
        <taxon>Dioscorea</taxon>
    </lineage>
</organism>
<reference evidence="3" key="1">
    <citation type="submission" date="2025-08" db="UniProtKB">
        <authorList>
            <consortium name="RefSeq"/>
        </authorList>
    </citation>
    <scope>IDENTIFICATION</scope>
</reference>
<evidence type="ECO:0000313" key="3">
    <source>
        <dbReference type="RefSeq" id="XP_039146805.1"/>
    </source>
</evidence>
<dbReference type="AlphaFoldDB" id="A0AB40D3D5"/>
<accession>A0AB40D3D5</accession>
<feature type="region of interest" description="Disordered" evidence="1">
    <location>
        <begin position="99"/>
        <end position="122"/>
    </location>
</feature>
<keyword evidence="2" id="KW-1185">Reference proteome</keyword>
<protein>
    <submittedName>
        <fullName evidence="3">Uncharacterized protein LOC120284046</fullName>
    </submittedName>
</protein>
<evidence type="ECO:0000256" key="1">
    <source>
        <dbReference type="SAM" id="MobiDB-lite"/>
    </source>
</evidence>
<gene>
    <name evidence="3" type="primary">LOC120284046</name>
</gene>
<dbReference type="Gene3D" id="2.40.70.10">
    <property type="entry name" value="Acid Proteases"/>
    <property type="match status" value="1"/>
</dbReference>
<dbReference type="GeneID" id="120284046"/>
<evidence type="ECO:0000313" key="2">
    <source>
        <dbReference type="Proteomes" id="UP001515500"/>
    </source>
</evidence>
<name>A0AB40D3D5_DIOCR</name>
<sequence length="151" mass="16613">MTLQVADSSVRRPRGVVEDVLVRVDKLIIPVDFVILDVDDDVDVPLIFGRPFLNTSGALIDVKGDQMTLRVGDEQEVLALNPLDEYLEGFEINEVEAKVPSPPSTHKVAQMEASPPPHGHKNKMVKKVWRKANGNNTLLKNGGNSPPYVPP</sequence>